<dbReference type="EMBL" id="DXDC01000080">
    <property type="protein sequence ID" value="HIY65167.1"/>
    <property type="molecule type" value="Genomic_DNA"/>
</dbReference>
<evidence type="ECO:0000313" key="3">
    <source>
        <dbReference type="Proteomes" id="UP000824005"/>
    </source>
</evidence>
<keyword evidence="1" id="KW-0812">Transmembrane</keyword>
<keyword evidence="1" id="KW-0472">Membrane</keyword>
<sequence length="129" mass="13578">MTDESGSEREGMPRRARFALLSAVTVSVVVLSLHVLTVGASLWVGVCAALLAFASYAHYRAAISGHAALSARLRLLDRQHNATSDKEHERSGVAADRSALPSAWTQLLWELPAATAALGAMAITLVLAG</sequence>
<reference evidence="2" key="1">
    <citation type="journal article" date="2021" name="PeerJ">
        <title>Extensive microbial diversity within the chicken gut microbiome revealed by metagenomics and culture.</title>
        <authorList>
            <person name="Gilroy R."/>
            <person name="Ravi A."/>
            <person name="Getino M."/>
            <person name="Pursley I."/>
            <person name="Horton D.L."/>
            <person name="Alikhan N.F."/>
            <person name="Baker D."/>
            <person name="Gharbi K."/>
            <person name="Hall N."/>
            <person name="Watson M."/>
            <person name="Adriaenssens E.M."/>
            <person name="Foster-Nyarko E."/>
            <person name="Jarju S."/>
            <person name="Secka A."/>
            <person name="Antonio M."/>
            <person name="Oren A."/>
            <person name="Chaudhuri R.R."/>
            <person name="La Ragione R."/>
            <person name="Hildebrand F."/>
            <person name="Pallen M.J."/>
        </authorList>
    </citation>
    <scope>NUCLEOTIDE SEQUENCE</scope>
    <source>
        <strain evidence="2">ChiGjej1B1-98</strain>
    </source>
</reference>
<dbReference type="Proteomes" id="UP000824005">
    <property type="component" value="Unassembled WGS sequence"/>
</dbReference>
<feature type="transmembrane region" description="Helical" evidence="1">
    <location>
        <begin position="18"/>
        <end position="36"/>
    </location>
</feature>
<protein>
    <submittedName>
        <fullName evidence="2">Uncharacterized protein</fullName>
    </submittedName>
</protein>
<gene>
    <name evidence="2" type="ORF">H9830_02690</name>
</gene>
<evidence type="ECO:0000256" key="1">
    <source>
        <dbReference type="SAM" id="Phobius"/>
    </source>
</evidence>
<dbReference type="AlphaFoldDB" id="A0A9D1YSY8"/>
<comment type="caution">
    <text evidence="2">The sequence shown here is derived from an EMBL/GenBank/DDBJ whole genome shotgun (WGS) entry which is preliminary data.</text>
</comment>
<accession>A0A9D1YSY8</accession>
<reference evidence="2" key="2">
    <citation type="submission" date="2021-04" db="EMBL/GenBank/DDBJ databases">
        <authorList>
            <person name="Gilroy R."/>
        </authorList>
    </citation>
    <scope>NUCLEOTIDE SEQUENCE</scope>
    <source>
        <strain evidence="2">ChiGjej1B1-98</strain>
    </source>
</reference>
<proteinExistence type="predicted"/>
<keyword evidence="1" id="KW-1133">Transmembrane helix</keyword>
<feature type="transmembrane region" description="Helical" evidence="1">
    <location>
        <begin position="107"/>
        <end position="128"/>
    </location>
</feature>
<evidence type="ECO:0000313" key="2">
    <source>
        <dbReference type="EMBL" id="HIY65167.1"/>
    </source>
</evidence>
<name>A0A9D1YSY8_9MICO</name>
<organism evidence="2 3">
    <name type="scientific">Candidatus Agrococcus pullicola</name>
    <dbReference type="NCBI Taxonomy" id="2838429"/>
    <lineage>
        <taxon>Bacteria</taxon>
        <taxon>Bacillati</taxon>
        <taxon>Actinomycetota</taxon>
        <taxon>Actinomycetes</taxon>
        <taxon>Micrococcales</taxon>
        <taxon>Microbacteriaceae</taxon>
        <taxon>Agrococcus</taxon>
    </lineage>
</organism>